<accession>A0A1X7K3Q9</accession>
<sequence>MEKTLRSYEDLFVLLDQKFRVPEQFWNPFYTDRERPVPFFKNAPDENLVSYYERNLIHPGKALDLGCGPGRNAIYLAQQGFEVTGYDISSVAIQWAKERAEQRKLQVQFECRSALEMEVVEHYDFIYDSGCLHHLLPHRRIQYLDKIYDALKPEGYFGINCFRPSFGEQGGPAREMTDWEVYEEGTMNGGMAFSEEKIRYILEPYFECIEFRAVKETDSDEVFGVPFLWGSLWRKK</sequence>
<gene>
    <name evidence="3" type="ORF">SAMN06295960_1979</name>
</gene>
<name>A0A1X7K3Q9_9BACL</name>
<dbReference type="CDD" id="cd02440">
    <property type="entry name" value="AdoMet_MTases"/>
    <property type="match status" value="1"/>
</dbReference>
<evidence type="ECO:0000259" key="2">
    <source>
        <dbReference type="Pfam" id="PF13649"/>
    </source>
</evidence>
<feature type="domain" description="Methyltransferase" evidence="2">
    <location>
        <begin position="63"/>
        <end position="155"/>
    </location>
</feature>
<dbReference type="PANTHER" id="PTHR43861">
    <property type="entry name" value="TRANS-ACONITATE 2-METHYLTRANSFERASE-RELATED"/>
    <property type="match status" value="1"/>
</dbReference>
<proteinExistence type="predicted"/>
<dbReference type="Pfam" id="PF13649">
    <property type="entry name" value="Methyltransf_25"/>
    <property type="match status" value="1"/>
</dbReference>
<evidence type="ECO:0000256" key="1">
    <source>
        <dbReference type="ARBA" id="ARBA00022679"/>
    </source>
</evidence>
<dbReference type="GO" id="GO:0008168">
    <property type="term" value="F:methyltransferase activity"/>
    <property type="evidence" value="ECO:0007669"/>
    <property type="project" value="UniProtKB-KW"/>
</dbReference>
<keyword evidence="1 3" id="KW-0808">Transferase</keyword>
<evidence type="ECO:0000313" key="3">
    <source>
        <dbReference type="EMBL" id="SMG34942.1"/>
    </source>
</evidence>
<protein>
    <submittedName>
        <fullName evidence="3">Methyltransferase domain-containing protein</fullName>
    </submittedName>
</protein>
<dbReference type="AlphaFoldDB" id="A0A1X7K3Q9"/>
<dbReference type="InterPro" id="IPR041698">
    <property type="entry name" value="Methyltransf_25"/>
</dbReference>
<dbReference type="Gene3D" id="3.40.50.150">
    <property type="entry name" value="Vaccinia Virus protein VP39"/>
    <property type="match status" value="1"/>
</dbReference>
<dbReference type="SUPFAM" id="SSF53335">
    <property type="entry name" value="S-adenosyl-L-methionine-dependent methyltransferases"/>
    <property type="match status" value="1"/>
</dbReference>
<keyword evidence="4" id="KW-1185">Reference proteome</keyword>
<dbReference type="EMBL" id="FXAZ01000002">
    <property type="protein sequence ID" value="SMG34942.1"/>
    <property type="molecule type" value="Genomic_DNA"/>
</dbReference>
<dbReference type="Proteomes" id="UP000193834">
    <property type="component" value="Unassembled WGS sequence"/>
</dbReference>
<dbReference type="InterPro" id="IPR029063">
    <property type="entry name" value="SAM-dependent_MTases_sf"/>
</dbReference>
<organism evidence="3 4">
    <name type="scientific">Paenibacillus aquistagni</name>
    <dbReference type="NCBI Taxonomy" id="1852522"/>
    <lineage>
        <taxon>Bacteria</taxon>
        <taxon>Bacillati</taxon>
        <taxon>Bacillota</taxon>
        <taxon>Bacilli</taxon>
        <taxon>Bacillales</taxon>
        <taxon>Paenibacillaceae</taxon>
        <taxon>Paenibacillus</taxon>
    </lineage>
</organism>
<dbReference type="GO" id="GO:0032259">
    <property type="term" value="P:methylation"/>
    <property type="evidence" value="ECO:0007669"/>
    <property type="project" value="UniProtKB-KW"/>
</dbReference>
<evidence type="ECO:0000313" key="4">
    <source>
        <dbReference type="Proteomes" id="UP000193834"/>
    </source>
</evidence>
<keyword evidence="3" id="KW-0489">Methyltransferase</keyword>
<dbReference type="STRING" id="1852522.SAMN06295960_1979"/>
<reference evidence="3 4" key="1">
    <citation type="submission" date="2017-04" db="EMBL/GenBank/DDBJ databases">
        <authorList>
            <person name="Afonso C.L."/>
            <person name="Miller P.J."/>
            <person name="Scott M.A."/>
            <person name="Spackman E."/>
            <person name="Goraichik I."/>
            <person name="Dimitrov K.M."/>
            <person name="Suarez D.L."/>
            <person name="Swayne D.E."/>
        </authorList>
    </citation>
    <scope>NUCLEOTIDE SEQUENCE [LARGE SCALE GENOMIC DNA]</scope>
    <source>
        <strain evidence="3 4">11</strain>
    </source>
</reference>